<evidence type="ECO:0000259" key="2">
    <source>
        <dbReference type="Pfam" id="PF16268"/>
    </source>
</evidence>
<evidence type="ECO:0000256" key="1">
    <source>
        <dbReference type="PIRSR" id="PIRSR000808-1"/>
    </source>
</evidence>
<name>A0A1G2KV17_9BACT</name>
<evidence type="ECO:0000313" key="4">
    <source>
        <dbReference type="Proteomes" id="UP000177811"/>
    </source>
</evidence>
<dbReference type="InterPro" id="IPR001937">
    <property type="entry name" value="GalP_UDPtransf1"/>
</dbReference>
<protein>
    <recommendedName>
        <fullName evidence="2">DUF4921 domain-containing protein</fullName>
    </recommendedName>
</protein>
<dbReference type="InterPro" id="IPR053177">
    <property type="entry name" value="ADP-glucose_phosphorylase"/>
</dbReference>
<dbReference type="Pfam" id="PF16268">
    <property type="entry name" value="DUF4921"/>
    <property type="match status" value="1"/>
</dbReference>
<dbReference type="InterPro" id="IPR032576">
    <property type="entry name" value="DUF4921"/>
</dbReference>
<dbReference type="GO" id="GO:0008270">
    <property type="term" value="F:zinc ion binding"/>
    <property type="evidence" value="ECO:0007669"/>
    <property type="project" value="InterPro"/>
</dbReference>
<dbReference type="AlphaFoldDB" id="A0A1G2KV17"/>
<feature type="domain" description="DUF4921" evidence="2">
    <location>
        <begin position="149"/>
        <end position="334"/>
    </location>
</feature>
<dbReference type="InterPro" id="IPR036265">
    <property type="entry name" value="HIT-like_sf"/>
</dbReference>
<accession>A0A1G2KV17</accession>
<organism evidence="3 4">
    <name type="scientific">Candidatus Sungbacteria bacterium RIFCSPHIGHO2_02_FULL_51_29</name>
    <dbReference type="NCBI Taxonomy" id="1802273"/>
    <lineage>
        <taxon>Bacteria</taxon>
        <taxon>Candidatus Sungiibacteriota</taxon>
    </lineage>
</organism>
<proteinExistence type="predicted"/>
<sequence>MRSVSELRKDIVSGDWVVIATGRKRRPHDFAVNKKHTSTKAQRVLCPFEKLHGEASYVILKNGETHQPSAKNTLLLEKEWAVQVIPNKYPAFGHGRCAVVFNQGPYQLQDGAGFHDVVVTREHDRPLALMSVSNIFSVLYAYRHRYQQLKDDDCVKYVSIFHNHGAEAGASITHPHSQIVAIPVVPPEVERSIKGSDRYFAKEKKCVHCVMIAFELKEKKRLVYENDDFVVFAPFASRTAFEVRIFPKKHSPMFEAIHNDQIKSFADTIKEALSKLYTGLGNPSYNFFIHTSPAFYVKTFEHYHWHLEIIPKTAIWAGFELGTDINISTITPEAAAAFLRTL</sequence>
<gene>
    <name evidence="3" type="ORF">A3C16_05345</name>
</gene>
<comment type="caution">
    <text evidence="3">The sequence shown here is derived from an EMBL/GenBank/DDBJ whole genome shotgun (WGS) entry which is preliminary data.</text>
</comment>
<reference evidence="3 4" key="1">
    <citation type="journal article" date="2016" name="Nat. Commun.">
        <title>Thousands of microbial genomes shed light on interconnected biogeochemical processes in an aquifer system.</title>
        <authorList>
            <person name="Anantharaman K."/>
            <person name="Brown C.T."/>
            <person name="Hug L.A."/>
            <person name="Sharon I."/>
            <person name="Castelle C.J."/>
            <person name="Probst A.J."/>
            <person name="Thomas B.C."/>
            <person name="Singh A."/>
            <person name="Wilkins M.J."/>
            <person name="Karaoz U."/>
            <person name="Brodie E.L."/>
            <person name="Williams K.H."/>
            <person name="Hubbard S.S."/>
            <person name="Banfield J.F."/>
        </authorList>
    </citation>
    <scope>NUCLEOTIDE SEQUENCE [LARGE SCALE GENOMIC DNA]</scope>
</reference>
<dbReference type="Proteomes" id="UP000177811">
    <property type="component" value="Unassembled WGS sequence"/>
</dbReference>
<dbReference type="SUPFAM" id="SSF54197">
    <property type="entry name" value="HIT-like"/>
    <property type="match status" value="2"/>
</dbReference>
<feature type="active site" description="Tele-UMP-histidine intermediate" evidence="1">
    <location>
        <position position="176"/>
    </location>
</feature>
<dbReference type="EMBL" id="MHQL01000034">
    <property type="protein sequence ID" value="OHA02472.1"/>
    <property type="molecule type" value="Genomic_DNA"/>
</dbReference>
<dbReference type="PANTHER" id="PTHR42763:SF2">
    <property type="entry name" value="ADP-GLUCOSE PHOSPHORYLASE"/>
    <property type="match status" value="1"/>
</dbReference>
<dbReference type="GO" id="GO:0006012">
    <property type="term" value="P:galactose metabolic process"/>
    <property type="evidence" value="ECO:0007669"/>
    <property type="project" value="InterPro"/>
</dbReference>
<evidence type="ECO:0000313" key="3">
    <source>
        <dbReference type="EMBL" id="OHA02472.1"/>
    </source>
</evidence>
<dbReference type="PIRSF" id="PIRSF000808">
    <property type="entry name" value="GalT"/>
    <property type="match status" value="1"/>
</dbReference>
<dbReference type="GO" id="GO:0008108">
    <property type="term" value="F:UDP-glucose:hexose-1-phosphate uridylyltransferase activity"/>
    <property type="evidence" value="ECO:0007669"/>
    <property type="project" value="InterPro"/>
</dbReference>
<dbReference type="PANTHER" id="PTHR42763">
    <property type="entry name" value="ADP-GLUCOSE PHOSPHORYLASE"/>
    <property type="match status" value="1"/>
</dbReference>
<dbReference type="Gene3D" id="3.30.428.10">
    <property type="entry name" value="HIT-like"/>
    <property type="match status" value="2"/>
</dbReference>